<dbReference type="Proteomes" id="UP000414364">
    <property type="component" value="Unassembled WGS sequence"/>
</dbReference>
<proteinExistence type="predicted"/>
<dbReference type="RefSeq" id="WP_153386649.1">
    <property type="nucleotide sequence ID" value="NZ_VDFO01000004.1"/>
</dbReference>
<dbReference type="OrthoDB" id="2162219at2"/>
<protein>
    <submittedName>
        <fullName evidence="2">Uncharacterized protein</fullName>
    </submittedName>
</protein>
<gene>
    <name evidence="2" type="ORF">FHL05_01770</name>
    <name evidence="1" type="ORF">FHL06_11275</name>
</gene>
<organism evidence="2 3">
    <name type="scientific">Companilactobacillus halodurans</name>
    <dbReference type="NCBI Taxonomy" id="2584183"/>
    <lineage>
        <taxon>Bacteria</taxon>
        <taxon>Bacillati</taxon>
        <taxon>Bacillota</taxon>
        <taxon>Bacilli</taxon>
        <taxon>Lactobacillales</taxon>
        <taxon>Lactobacillaceae</taxon>
        <taxon>Companilactobacillus</taxon>
    </lineage>
</organism>
<evidence type="ECO:0000313" key="2">
    <source>
        <dbReference type="EMBL" id="MQS96618.1"/>
    </source>
</evidence>
<dbReference type="EMBL" id="VDFP01000032">
    <property type="protein sequence ID" value="MQS76922.1"/>
    <property type="molecule type" value="Genomic_DNA"/>
</dbReference>
<evidence type="ECO:0000313" key="4">
    <source>
        <dbReference type="Proteomes" id="UP000414364"/>
    </source>
</evidence>
<name>A0A5P0ZUV9_9LACO</name>
<comment type="caution">
    <text evidence="2">The sequence shown here is derived from an EMBL/GenBank/DDBJ whole genome shotgun (WGS) entry which is preliminary data.</text>
</comment>
<dbReference type="AlphaFoldDB" id="A0A5P0ZUV9"/>
<evidence type="ECO:0000313" key="3">
    <source>
        <dbReference type="Proteomes" id="UP000371423"/>
    </source>
</evidence>
<keyword evidence="3" id="KW-1185">Reference proteome</keyword>
<accession>A0A5P0ZUV9</accession>
<dbReference type="EMBL" id="VDFO01000004">
    <property type="protein sequence ID" value="MQS96618.1"/>
    <property type="molecule type" value="Genomic_DNA"/>
</dbReference>
<dbReference type="Proteomes" id="UP000371423">
    <property type="component" value="Unassembled WGS sequence"/>
</dbReference>
<sequence length="257" mass="29996">MKSLFQFRNIDIFERDLLSTEFIPEMMREKVFEVDNQIIALFNISRFNYRFGKSIVVHQTKGVFFDHRTTKEIMNDFKRVNGIGFTFSKIIADFLELKHHLPYVHAYASYMPMTGGSRKCTDWVGLHWIQSYHQDKKEAHMITVNGDKLIFNFPHGDLEQRIHNVCVASEKSIAMISSVAKAGLAEIKPPPITGLVRKFENCQCKLHKKLARKLYDAGFTFDLVTKFLLNKIGIESAYPQTVMLFYRQNLDRLKKLY</sequence>
<reference evidence="3 4" key="1">
    <citation type="journal article" date="2019" name="Syst. Appl. Microbiol.">
        <title>Polyphasic characterization of two novel Lactobacillus spp. isolated from blown salami packages: Description of Lactobacillus halodurans sp. nov. and Lactobacillus salsicarnum sp. nov.</title>
        <authorList>
            <person name="Schuster J.A."/>
            <person name="Klingl A."/>
            <person name="Vogel R.F."/>
            <person name="Ehrmann M.A."/>
        </authorList>
    </citation>
    <scope>NUCLEOTIDE SEQUENCE [LARGE SCALE GENOMIC DNA]</scope>
    <source>
        <strain evidence="2 3">TMW 1.1920</strain>
        <strain evidence="1 4">TMW 1.2172</strain>
    </source>
</reference>
<evidence type="ECO:0000313" key="1">
    <source>
        <dbReference type="EMBL" id="MQS76922.1"/>
    </source>
</evidence>